<name>A0A5C3N354_9AGAM</name>
<keyword evidence="4" id="KW-1185">Reference proteome</keyword>
<feature type="transmembrane region" description="Helical" evidence="1">
    <location>
        <begin position="156"/>
        <end position="182"/>
    </location>
</feature>
<reference evidence="3 4" key="1">
    <citation type="journal article" date="2019" name="Nat. Ecol. Evol.">
        <title>Megaphylogeny resolves global patterns of mushroom evolution.</title>
        <authorList>
            <person name="Varga T."/>
            <person name="Krizsan K."/>
            <person name="Foldi C."/>
            <person name="Dima B."/>
            <person name="Sanchez-Garcia M."/>
            <person name="Sanchez-Ramirez S."/>
            <person name="Szollosi G.J."/>
            <person name="Szarkandi J.G."/>
            <person name="Papp V."/>
            <person name="Albert L."/>
            <person name="Andreopoulos W."/>
            <person name="Angelini C."/>
            <person name="Antonin V."/>
            <person name="Barry K.W."/>
            <person name="Bougher N.L."/>
            <person name="Buchanan P."/>
            <person name="Buyck B."/>
            <person name="Bense V."/>
            <person name="Catcheside P."/>
            <person name="Chovatia M."/>
            <person name="Cooper J."/>
            <person name="Damon W."/>
            <person name="Desjardin D."/>
            <person name="Finy P."/>
            <person name="Geml J."/>
            <person name="Haridas S."/>
            <person name="Hughes K."/>
            <person name="Justo A."/>
            <person name="Karasinski D."/>
            <person name="Kautmanova I."/>
            <person name="Kiss B."/>
            <person name="Kocsube S."/>
            <person name="Kotiranta H."/>
            <person name="LaButti K.M."/>
            <person name="Lechner B.E."/>
            <person name="Liimatainen K."/>
            <person name="Lipzen A."/>
            <person name="Lukacs Z."/>
            <person name="Mihaltcheva S."/>
            <person name="Morgado L.N."/>
            <person name="Niskanen T."/>
            <person name="Noordeloos M.E."/>
            <person name="Ohm R.A."/>
            <person name="Ortiz-Santana B."/>
            <person name="Ovrebo C."/>
            <person name="Racz N."/>
            <person name="Riley R."/>
            <person name="Savchenko A."/>
            <person name="Shiryaev A."/>
            <person name="Soop K."/>
            <person name="Spirin V."/>
            <person name="Szebenyi C."/>
            <person name="Tomsovsky M."/>
            <person name="Tulloss R.E."/>
            <person name="Uehling J."/>
            <person name="Grigoriev I.V."/>
            <person name="Vagvolgyi C."/>
            <person name="Papp T."/>
            <person name="Martin F.M."/>
            <person name="Miettinen O."/>
            <person name="Hibbett D.S."/>
            <person name="Nagy L.G."/>
        </authorList>
    </citation>
    <scope>NUCLEOTIDE SEQUENCE [LARGE SCALE GENOMIC DNA]</scope>
    <source>
        <strain evidence="3 4">OMC1185</strain>
    </source>
</reference>
<gene>
    <name evidence="3" type="ORF">OE88DRAFT_1550532</name>
</gene>
<feature type="domain" description="DUF6534" evidence="2">
    <location>
        <begin position="170"/>
        <end position="257"/>
    </location>
</feature>
<feature type="transmembrane region" description="Helical" evidence="1">
    <location>
        <begin position="203"/>
        <end position="228"/>
    </location>
</feature>
<keyword evidence="1" id="KW-0472">Membrane</keyword>
<sequence>MDRLAPLLYGPMLGGLVVSTWLYGITCGQLLLYYRTFPHDSLSLKAWVATAFLLDTCQQVFVIHWNWWYLISRCNGNPSGYLYNAWSGYLQVIPSELLVVIVQCFYLRQLWKLGRRKITVVLLASALIAFAFEMGYCAEGGIHPLLSANDPGSPVYWKFAMWVGVSSFSTVVTDVGIAASMIHRLHTSSKQVLPNSRSVVQRIIHYFIASGCILSVAAVTLSVCFFVVPRTGIFATVYEVSGKLYINSLLAVLNHRKALQAMLGESVDIV</sequence>
<dbReference type="Proteomes" id="UP000305948">
    <property type="component" value="Unassembled WGS sequence"/>
</dbReference>
<feature type="transmembrane region" description="Helical" evidence="1">
    <location>
        <begin position="88"/>
        <end position="106"/>
    </location>
</feature>
<keyword evidence="1" id="KW-1133">Transmembrane helix</keyword>
<dbReference type="EMBL" id="ML213511">
    <property type="protein sequence ID" value="TFK51482.1"/>
    <property type="molecule type" value="Genomic_DNA"/>
</dbReference>
<evidence type="ECO:0000256" key="1">
    <source>
        <dbReference type="SAM" id="Phobius"/>
    </source>
</evidence>
<protein>
    <recommendedName>
        <fullName evidence="2">DUF6534 domain-containing protein</fullName>
    </recommendedName>
</protein>
<evidence type="ECO:0000313" key="4">
    <source>
        <dbReference type="Proteomes" id="UP000305948"/>
    </source>
</evidence>
<dbReference type="PANTHER" id="PTHR40465">
    <property type="entry name" value="CHROMOSOME 1, WHOLE GENOME SHOTGUN SEQUENCE"/>
    <property type="match status" value="1"/>
</dbReference>
<keyword evidence="1" id="KW-0812">Transmembrane</keyword>
<evidence type="ECO:0000313" key="3">
    <source>
        <dbReference type="EMBL" id="TFK51482.1"/>
    </source>
</evidence>
<evidence type="ECO:0000259" key="2">
    <source>
        <dbReference type="Pfam" id="PF20152"/>
    </source>
</evidence>
<dbReference type="AlphaFoldDB" id="A0A5C3N354"/>
<dbReference type="Pfam" id="PF20152">
    <property type="entry name" value="DUF6534"/>
    <property type="match status" value="1"/>
</dbReference>
<accession>A0A5C3N354</accession>
<organism evidence="3 4">
    <name type="scientific">Heliocybe sulcata</name>
    <dbReference type="NCBI Taxonomy" id="5364"/>
    <lineage>
        <taxon>Eukaryota</taxon>
        <taxon>Fungi</taxon>
        <taxon>Dikarya</taxon>
        <taxon>Basidiomycota</taxon>
        <taxon>Agaricomycotina</taxon>
        <taxon>Agaricomycetes</taxon>
        <taxon>Gloeophyllales</taxon>
        <taxon>Gloeophyllaceae</taxon>
        <taxon>Heliocybe</taxon>
    </lineage>
</organism>
<feature type="transmembrane region" description="Helical" evidence="1">
    <location>
        <begin position="118"/>
        <end position="136"/>
    </location>
</feature>
<dbReference type="PANTHER" id="PTHR40465:SF1">
    <property type="entry name" value="DUF6534 DOMAIN-CONTAINING PROTEIN"/>
    <property type="match status" value="1"/>
</dbReference>
<feature type="transmembrane region" description="Helical" evidence="1">
    <location>
        <begin position="12"/>
        <end position="34"/>
    </location>
</feature>
<dbReference type="OrthoDB" id="2535105at2759"/>
<dbReference type="InterPro" id="IPR045339">
    <property type="entry name" value="DUF6534"/>
</dbReference>
<proteinExistence type="predicted"/>